<dbReference type="Gene3D" id="3.40.50.720">
    <property type="entry name" value="NAD(P)-binding Rossmann-like Domain"/>
    <property type="match status" value="1"/>
</dbReference>
<dbReference type="InterPro" id="IPR036291">
    <property type="entry name" value="NAD(P)-bd_dom_sf"/>
</dbReference>
<evidence type="ECO:0000259" key="1">
    <source>
        <dbReference type="Pfam" id="PF01370"/>
    </source>
</evidence>
<dbReference type="InterPro" id="IPR001509">
    <property type="entry name" value="Epimerase_deHydtase"/>
</dbReference>
<dbReference type="SUPFAM" id="SSF51735">
    <property type="entry name" value="NAD(P)-binding Rossmann-fold domains"/>
    <property type="match status" value="1"/>
</dbReference>
<proteinExistence type="predicted"/>
<reference evidence="3" key="1">
    <citation type="journal article" date="2019" name="Int. J. Syst. Evol. Microbiol.">
        <title>The Global Catalogue of Microorganisms (GCM) 10K type strain sequencing project: providing services to taxonomists for standard genome sequencing and annotation.</title>
        <authorList>
            <consortium name="The Broad Institute Genomics Platform"/>
            <consortium name="The Broad Institute Genome Sequencing Center for Infectious Disease"/>
            <person name="Wu L."/>
            <person name="Ma J."/>
        </authorList>
    </citation>
    <scope>NUCLEOTIDE SEQUENCE [LARGE SCALE GENOMIC DNA]</scope>
    <source>
        <strain evidence="3">CCM 7427</strain>
    </source>
</reference>
<feature type="domain" description="NAD-dependent epimerase/dehydratase" evidence="1">
    <location>
        <begin position="17"/>
        <end position="223"/>
    </location>
</feature>
<comment type="caution">
    <text evidence="2">The sequence shown here is derived from an EMBL/GenBank/DDBJ whole genome shotgun (WGS) entry which is preliminary data.</text>
</comment>
<evidence type="ECO:0000313" key="3">
    <source>
        <dbReference type="Proteomes" id="UP001597521"/>
    </source>
</evidence>
<evidence type="ECO:0000313" key="2">
    <source>
        <dbReference type="EMBL" id="MFD2647565.1"/>
    </source>
</evidence>
<protein>
    <submittedName>
        <fullName evidence="2">NAD-dependent epimerase/dehydratase family protein</fullName>
    </submittedName>
</protein>
<keyword evidence="3" id="KW-1185">Reference proteome</keyword>
<dbReference type="Proteomes" id="UP001597521">
    <property type="component" value="Unassembled WGS sequence"/>
</dbReference>
<dbReference type="Pfam" id="PF01370">
    <property type="entry name" value="Epimerase"/>
    <property type="match status" value="1"/>
</dbReference>
<gene>
    <name evidence="2" type="ORF">ACFSX5_07165</name>
</gene>
<organism evidence="2 3">
    <name type="scientific">Devosia albogilva</name>
    <dbReference type="NCBI Taxonomy" id="429726"/>
    <lineage>
        <taxon>Bacteria</taxon>
        <taxon>Pseudomonadati</taxon>
        <taxon>Pseudomonadota</taxon>
        <taxon>Alphaproteobacteria</taxon>
        <taxon>Hyphomicrobiales</taxon>
        <taxon>Devosiaceae</taxon>
        <taxon>Devosia</taxon>
    </lineage>
</organism>
<dbReference type="RefSeq" id="WP_386832587.1">
    <property type="nucleotide sequence ID" value="NZ_JBHUNP010000001.1"/>
</dbReference>
<name>A0ABW5QIU9_9HYPH</name>
<sequence>MLLSITAMEQIMSKGNVTILGSNGHIGHAAMLAFREAGWSVTGFGRANRKPVDGTRFVQGDANDIAAVKKAIAEADVVVNGLHLRYDQWGNGRAEAQLQVVIDAMSGTGKTLVFPGTIYNYRAGDRVVDPRLRQEGEVPRGAIRIRLEGMLREAAEHRGFQVLVVRAGDFFGPGNHDEWYGAAMLMDYRKGRLYHLGDLEKRHSWAYLPDLGRAFAALADRRAEFSRFENFHFAGHWVSHGQIMAAVQTVLPHPVTVSPFPWWLLRAVGLVNPVMRDLFRMRYLWQNEMELVDPRLDALLGPGVTTPFEQAVSATVTDLLGNQEKAAA</sequence>
<accession>A0ABW5QIU9</accession>
<dbReference type="EMBL" id="JBHUNP010000001">
    <property type="protein sequence ID" value="MFD2647565.1"/>
    <property type="molecule type" value="Genomic_DNA"/>
</dbReference>